<name>A0A1V3NCU4_9GAMM</name>
<evidence type="ECO:0000313" key="4">
    <source>
        <dbReference type="Proteomes" id="UP000189462"/>
    </source>
</evidence>
<reference evidence="3 4" key="1">
    <citation type="submission" date="2017-02" db="EMBL/GenBank/DDBJ databases">
        <title>Genomic diversity within the haloalkaliphilic genus Thioalkalivibrio.</title>
        <authorList>
            <person name="Ahn A.-C."/>
            <person name="Meier-Kolthoff J."/>
            <person name="Overmars L."/>
            <person name="Richter M."/>
            <person name="Woyke T."/>
            <person name="Sorokin D.Y."/>
            <person name="Muyzer G."/>
        </authorList>
    </citation>
    <scope>NUCLEOTIDE SEQUENCE [LARGE SCALE GENOMIC DNA]</scope>
    <source>
        <strain evidence="3 4">ALJD</strain>
    </source>
</reference>
<dbReference type="InterPro" id="IPR006311">
    <property type="entry name" value="TAT_signal"/>
</dbReference>
<feature type="chain" id="PRO_5010706694" evidence="1">
    <location>
        <begin position="33"/>
        <end position="307"/>
    </location>
</feature>
<feature type="signal peptide" evidence="1">
    <location>
        <begin position="1"/>
        <end position="32"/>
    </location>
</feature>
<dbReference type="PANTHER" id="PTHR43312">
    <property type="entry name" value="D-THREO-ALDOSE 1-DEHYDROGENASE"/>
    <property type="match status" value="1"/>
</dbReference>
<organism evidence="3 4">
    <name type="scientific">Thioalkalivibrio denitrificans</name>
    <dbReference type="NCBI Taxonomy" id="108003"/>
    <lineage>
        <taxon>Bacteria</taxon>
        <taxon>Pseudomonadati</taxon>
        <taxon>Pseudomonadota</taxon>
        <taxon>Gammaproteobacteria</taxon>
        <taxon>Chromatiales</taxon>
        <taxon>Ectothiorhodospiraceae</taxon>
        <taxon>Thioalkalivibrio</taxon>
    </lineage>
</organism>
<dbReference type="AlphaFoldDB" id="A0A1V3NCU4"/>
<evidence type="ECO:0000259" key="2">
    <source>
        <dbReference type="Pfam" id="PF00248"/>
    </source>
</evidence>
<comment type="caution">
    <text evidence="3">The sequence shown here is derived from an EMBL/GenBank/DDBJ whole genome shotgun (WGS) entry which is preliminary data.</text>
</comment>
<dbReference type="Gene3D" id="3.20.20.100">
    <property type="entry name" value="NADP-dependent oxidoreductase domain"/>
    <property type="match status" value="1"/>
</dbReference>
<dbReference type="RefSeq" id="WP_077279652.1">
    <property type="nucleotide sequence ID" value="NZ_MVBK01000083.1"/>
</dbReference>
<keyword evidence="4" id="KW-1185">Reference proteome</keyword>
<dbReference type="STRING" id="108003.B1C78_13310"/>
<dbReference type="OrthoDB" id="8563187at2"/>
<dbReference type="CDD" id="cd19095">
    <property type="entry name" value="AKR_PA4992-like"/>
    <property type="match status" value="1"/>
</dbReference>
<protein>
    <submittedName>
        <fullName evidence="3">Aldo/keto reductase</fullName>
    </submittedName>
</protein>
<dbReference type="Proteomes" id="UP000189462">
    <property type="component" value="Unassembled WGS sequence"/>
</dbReference>
<dbReference type="SUPFAM" id="SSF51430">
    <property type="entry name" value="NAD(P)-linked oxidoreductase"/>
    <property type="match status" value="1"/>
</dbReference>
<dbReference type="InterPro" id="IPR023210">
    <property type="entry name" value="NADP_OxRdtase_dom"/>
</dbReference>
<dbReference type="Pfam" id="PF00248">
    <property type="entry name" value="Aldo_ket_red"/>
    <property type="match status" value="1"/>
</dbReference>
<sequence>MTGTRPHYPRRRFLRWMAGAGVLPFMKLPAGAAPADDVITREIPSSGERLSAIGMGTWQTFDVGDDTALRDERTELLRIFFEQGGQLVDSSPMYGSSEEVLGYAVQRIDSSPLFSATKVWTRGRRAGIEQMEHSRELWGVERFDLMQIHNLVDWQTHLDTLLAWREEGKVRYLGITTSHGRSHDAFERIMREHPLDFVQITYNMMDRVAEQRLLPLARERGIAVLINRPFRGGDLFRRVQGRPLPGWAADIGCEYWSQVFLKFIISHPAVTCAIPATSRADRMIQNMGAVRGPLPDEALRERMLAEL</sequence>
<dbReference type="EMBL" id="MVBK01000083">
    <property type="protein sequence ID" value="OOG22917.1"/>
    <property type="molecule type" value="Genomic_DNA"/>
</dbReference>
<dbReference type="InterPro" id="IPR053135">
    <property type="entry name" value="AKR2_Oxidoreductase"/>
</dbReference>
<accession>A0A1V3NCU4</accession>
<evidence type="ECO:0000313" key="3">
    <source>
        <dbReference type="EMBL" id="OOG22917.1"/>
    </source>
</evidence>
<dbReference type="InterPro" id="IPR036812">
    <property type="entry name" value="NAD(P)_OxRdtase_dom_sf"/>
</dbReference>
<proteinExistence type="predicted"/>
<keyword evidence="1" id="KW-0732">Signal</keyword>
<dbReference type="PANTHER" id="PTHR43312:SF1">
    <property type="entry name" value="NADP-DEPENDENT OXIDOREDUCTASE DOMAIN-CONTAINING PROTEIN"/>
    <property type="match status" value="1"/>
</dbReference>
<feature type="domain" description="NADP-dependent oxidoreductase" evidence="2">
    <location>
        <begin position="52"/>
        <end position="299"/>
    </location>
</feature>
<dbReference type="PROSITE" id="PS51318">
    <property type="entry name" value="TAT"/>
    <property type="match status" value="1"/>
</dbReference>
<gene>
    <name evidence="3" type="ORF">B1C78_13310</name>
</gene>
<evidence type="ECO:0000256" key="1">
    <source>
        <dbReference type="SAM" id="SignalP"/>
    </source>
</evidence>